<gene>
    <name evidence="6" type="ORF">Godav_011639</name>
</gene>
<dbReference type="AlphaFoldDB" id="A0A7J8RC02"/>
<accession>A0A7J8RC02</accession>
<dbReference type="SMART" id="SM00614">
    <property type="entry name" value="ZnF_BED"/>
    <property type="match status" value="1"/>
</dbReference>
<name>A0A7J8RC02_GOSDV</name>
<evidence type="ECO:0000313" key="6">
    <source>
        <dbReference type="EMBL" id="MBA0610876.1"/>
    </source>
</evidence>
<keyword evidence="3" id="KW-0862">Zinc</keyword>
<evidence type="ECO:0000313" key="7">
    <source>
        <dbReference type="Proteomes" id="UP000593561"/>
    </source>
</evidence>
<dbReference type="PROSITE" id="PS50808">
    <property type="entry name" value="ZF_BED"/>
    <property type="match status" value="1"/>
</dbReference>
<dbReference type="GO" id="GO:0005634">
    <property type="term" value="C:nucleus"/>
    <property type="evidence" value="ECO:0007669"/>
    <property type="project" value="TreeGrafter"/>
</dbReference>
<sequence length="133" mass="15311">MTMARSNTPINVDDGFNEYENVSKRQKPTTSKVWSEITKLECENKNELKAQCNHCKSIFSAKSSTRTSHLRRHLHYCLKKINKDITQYTIATQPSLGGDSSIKTYKFDANECHRPVSTFLVCSKYSFRIVEEP</sequence>
<dbReference type="Proteomes" id="UP000593561">
    <property type="component" value="Unassembled WGS sequence"/>
</dbReference>
<dbReference type="EMBL" id="JABFAC010000004">
    <property type="protein sequence ID" value="MBA0610876.1"/>
    <property type="molecule type" value="Genomic_DNA"/>
</dbReference>
<keyword evidence="2 4" id="KW-0863">Zinc-finger</keyword>
<keyword evidence="1" id="KW-0479">Metal-binding</keyword>
<evidence type="ECO:0000259" key="5">
    <source>
        <dbReference type="PROSITE" id="PS50808"/>
    </source>
</evidence>
<dbReference type="SUPFAM" id="SSF57667">
    <property type="entry name" value="beta-beta-alpha zinc fingers"/>
    <property type="match status" value="1"/>
</dbReference>
<dbReference type="GO" id="GO:0006357">
    <property type="term" value="P:regulation of transcription by RNA polymerase II"/>
    <property type="evidence" value="ECO:0007669"/>
    <property type="project" value="TreeGrafter"/>
</dbReference>
<comment type="caution">
    <text evidence="6">The sequence shown here is derived from an EMBL/GenBank/DDBJ whole genome shotgun (WGS) entry which is preliminary data.</text>
</comment>
<dbReference type="PANTHER" id="PTHR34396:SF25">
    <property type="entry name" value="BOUNDARY ELEMENT ASSOCIATED FACTOR"/>
    <property type="match status" value="1"/>
</dbReference>
<evidence type="ECO:0000256" key="2">
    <source>
        <dbReference type="ARBA" id="ARBA00022771"/>
    </source>
</evidence>
<dbReference type="InterPro" id="IPR053031">
    <property type="entry name" value="Cuticle_assoc_protein"/>
</dbReference>
<dbReference type="InterPro" id="IPR036236">
    <property type="entry name" value="Znf_C2H2_sf"/>
</dbReference>
<keyword evidence="7" id="KW-1185">Reference proteome</keyword>
<dbReference type="Pfam" id="PF02892">
    <property type="entry name" value="zf-BED"/>
    <property type="match status" value="1"/>
</dbReference>
<organism evidence="6 7">
    <name type="scientific">Gossypium davidsonii</name>
    <name type="common">Davidson's cotton</name>
    <name type="synonym">Gossypium klotzschianum subsp. davidsonii</name>
    <dbReference type="NCBI Taxonomy" id="34287"/>
    <lineage>
        <taxon>Eukaryota</taxon>
        <taxon>Viridiplantae</taxon>
        <taxon>Streptophyta</taxon>
        <taxon>Embryophyta</taxon>
        <taxon>Tracheophyta</taxon>
        <taxon>Spermatophyta</taxon>
        <taxon>Magnoliopsida</taxon>
        <taxon>eudicotyledons</taxon>
        <taxon>Gunneridae</taxon>
        <taxon>Pentapetalae</taxon>
        <taxon>rosids</taxon>
        <taxon>malvids</taxon>
        <taxon>Malvales</taxon>
        <taxon>Malvaceae</taxon>
        <taxon>Malvoideae</taxon>
        <taxon>Gossypium</taxon>
    </lineage>
</organism>
<proteinExistence type="predicted"/>
<dbReference type="PANTHER" id="PTHR34396">
    <property type="entry name" value="OS03G0264950 PROTEIN-RELATED"/>
    <property type="match status" value="1"/>
</dbReference>
<evidence type="ECO:0000256" key="1">
    <source>
        <dbReference type="ARBA" id="ARBA00022723"/>
    </source>
</evidence>
<evidence type="ECO:0000256" key="3">
    <source>
        <dbReference type="ARBA" id="ARBA00022833"/>
    </source>
</evidence>
<dbReference type="InterPro" id="IPR003656">
    <property type="entry name" value="Znf_BED"/>
</dbReference>
<dbReference type="GO" id="GO:1990837">
    <property type="term" value="F:sequence-specific double-stranded DNA binding"/>
    <property type="evidence" value="ECO:0007669"/>
    <property type="project" value="TreeGrafter"/>
</dbReference>
<feature type="domain" description="BED-type" evidence="5">
    <location>
        <begin position="28"/>
        <end position="89"/>
    </location>
</feature>
<reference evidence="6 7" key="1">
    <citation type="journal article" date="2019" name="Genome Biol. Evol.">
        <title>Insights into the evolution of the New World diploid cottons (Gossypium, subgenus Houzingenia) based on genome sequencing.</title>
        <authorList>
            <person name="Grover C.E."/>
            <person name="Arick M.A. 2nd"/>
            <person name="Thrash A."/>
            <person name="Conover J.L."/>
            <person name="Sanders W.S."/>
            <person name="Peterson D.G."/>
            <person name="Frelichowski J.E."/>
            <person name="Scheffler J.A."/>
            <person name="Scheffler B.E."/>
            <person name="Wendel J.F."/>
        </authorList>
    </citation>
    <scope>NUCLEOTIDE SEQUENCE [LARGE SCALE GENOMIC DNA]</scope>
    <source>
        <strain evidence="6">27</strain>
        <tissue evidence="6">Leaf</tissue>
    </source>
</reference>
<dbReference type="GO" id="GO:0008270">
    <property type="term" value="F:zinc ion binding"/>
    <property type="evidence" value="ECO:0007669"/>
    <property type="project" value="UniProtKB-KW"/>
</dbReference>
<protein>
    <recommendedName>
        <fullName evidence="5">BED-type domain-containing protein</fullName>
    </recommendedName>
</protein>
<evidence type="ECO:0000256" key="4">
    <source>
        <dbReference type="PROSITE-ProRule" id="PRU00027"/>
    </source>
</evidence>